<reference evidence="12 13" key="1">
    <citation type="submission" date="2014-03" db="EMBL/GenBank/DDBJ databases">
        <title>Genomics of Bifidobacteria.</title>
        <authorList>
            <person name="Ventura M."/>
            <person name="Milani C."/>
            <person name="Lugli G.A."/>
        </authorList>
    </citation>
    <scope>NUCLEOTIDE SEQUENCE [LARGE SCALE GENOMIC DNA]</scope>
    <source>
        <strain evidence="12 13">LMG 21814</strain>
    </source>
</reference>
<dbReference type="NCBIfam" id="NF001454">
    <property type="entry name" value="PRK00315.1"/>
    <property type="match status" value="1"/>
</dbReference>
<keyword evidence="2 11" id="KW-1003">Cell membrane</keyword>
<keyword evidence="5 11" id="KW-0547">Nucleotide-binding</keyword>
<evidence type="ECO:0000256" key="6">
    <source>
        <dbReference type="ARBA" id="ARBA00022840"/>
    </source>
</evidence>
<comment type="function">
    <text evidence="11">Part of the high-affinity ATP-driven potassium transport (or Kdp) system, which catalyzes the hydrolysis of ATP coupled with the electrogenic transport of potassium into the cytoplasm. This subunit acts as a catalytic chaperone that increases the ATP-binding affinity of the ATP-hydrolyzing subunit KdpB by the formation of a transient KdpB/KdpC/ATP ternary complex.</text>
</comment>
<evidence type="ECO:0000256" key="5">
    <source>
        <dbReference type="ARBA" id="ARBA00022741"/>
    </source>
</evidence>
<gene>
    <name evidence="11" type="primary">kdpC</name>
    <name evidence="12" type="ORF">BLSS_1245</name>
</gene>
<proteinExistence type="inferred from homology"/>
<dbReference type="NCBIfam" id="TIGR00681">
    <property type="entry name" value="kdpC"/>
    <property type="match status" value="1"/>
</dbReference>
<comment type="subcellular location">
    <subcellularLocation>
        <location evidence="11">Cell membrane</location>
        <topology evidence="11">Single-pass membrane protein</topology>
    </subcellularLocation>
</comment>
<evidence type="ECO:0000256" key="2">
    <source>
        <dbReference type="ARBA" id="ARBA00022475"/>
    </source>
</evidence>
<evidence type="ECO:0000313" key="13">
    <source>
        <dbReference type="Proteomes" id="UP000029024"/>
    </source>
</evidence>
<sequence length="202" mass="21305">MKSALSLNLRSYWAGLKAVLVCTLAVIVYTALMTGIGALGFPEQANGSMITNSEGQIVGSSLIGQSFSDADGEAIDKYFQPRPSAAGDGYDAAASSGANKGHSDEEYLKTIEERRDAIAEREGVDVKQVPADAATASSSGLDPHISPEYAAIQVERVAEARGMDVEDVERLVKEHTTGRGLGFIGEPVVNVVTLNLALDDME</sequence>
<dbReference type="GO" id="GO:0005524">
    <property type="term" value="F:ATP binding"/>
    <property type="evidence" value="ECO:0007669"/>
    <property type="project" value="UniProtKB-UniRule"/>
</dbReference>
<dbReference type="InterPro" id="IPR003820">
    <property type="entry name" value="KdpC"/>
</dbReference>
<dbReference type="EMBL" id="JGZA01000008">
    <property type="protein sequence ID" value="KFI71718.1"/>
    <property type="molecule type" value="Genomic_DNA"/>
</dbReference>
<evidence type="ECO:0000256" key="9">
    <source>
        <dbReference type="ARBA" id="ARBA00023065"/>
    </source>
</evidence>
<comment type="subunit">
    <text evidence="11">The system is composed of three essential subunits: KdpA, KdpB and KdpC.</text>
</comment>
<dbReference type="Proteomes" id="UP000029024">
    <property type="component" value="Unassembled WGS sequence"/>
</dbReference>
<dbReference type="PIRSF" id="PIRSF001296">
    <property type="entry name" value="K_ATPase_KdpC"/>
    <property type="match status" value="1"/>
</dbReference>
<evidence type="ECO:0000313" key="12">
    <source>
        <dbReference type="EMBL" id="KFI71718.1"/>
    </source>
</evidence>
<keyword evidence="9 11" id="KW-0406">Ion transport</keyword>
<feature type="transmembrane region" description="Helical" evidence="11">
    <location>
        <begin position="12"/>
        <end position="41"/>
    </location>
</feature>
<dbReference type="GO" id="GO:0005886">
    <property type="term" value="C:plasma membrane"/>
    <property type="evidence" value="ECO:0007669"/>
    <property type="project" value="UniProtKB-SubCell"/>
</dbReference>
<dbReference type="GO" id="GO:0008556">
    <property type="term" value="F:P-type potassium transmembrane transporter activity"/>
    <property type="evidence" value="ECO:0007669"/>
    <property type="project" value="InterPro"/>
</dbReference>
<comment type="similarity">
    <text evidence="11">Belongs to the KdpC family.</text>
</comment>
<keyword evidence="3 11" id="KW-0633">Potassium transport</keyword>
<name>A0A087BL18_BIFLN</name>
<organism evidence="12 13">
    <name type="scientific">Bifidobacterium longum subsp. suis</name>
    <dbReference type="NCBI Taxonomy" id="1695"/>
    <lineage>
        <taxon>Bacteria</taxon>
        <taxon>Bacillati</taxon>
        <taxon>Actinomycetota</taxon>
        <taxon>Actinomycetes</taxon>
        <taxon>Bifidobacteriales</taxon>
        <taxon>Bifidobacteriaceae</taxon>
        <taxon>Bifidobacterium</taxon>
    </lineage>
</organism>
<protein>
    <recommendedName>
        <fullName evidence="11">Potassium-transporting ATPase KdpC subunit</fullName>
    </recommendedName>
    <alternativeName>
        <fullName evidence="11">ATP phosphohydrolase [potassium-transporting] C chain</fullName>
    </alternativeName>
    <alternativeName>
        <fullName evidence="11">Potassium-binding and translocating subunit C</fullName>
    </alternativeName>
    <alternativeName>
        <fullName evidence="11">Potassium-translocating ATPase C chain</fullName>
    </alternativeName>
</protein>
<evidence type="ECO:0000256" key="10">
    <source>
        <dbReference type="ARBA" id="ARBA00023136"/>
    </source>
</evidence>
<keyword evidence="4 11" id="KW-0812">Transmembrane</keyword>
<keyword evidence="7 11" id="KW-0630">Potassium</keyword>
<keyword evidence="12" id="KW-0378">Hydrolase</keyword>
<dbReference type="PANTHER" id="PTHR30042:SF2">
    <property type="entry name" value="POTASSIUM-TRANSPORTING ATPASE KDPC SUBUNIT"/>
    <property type="match status" value="1"/>
</dbReference>
<evidence type="ECO:0000256" key="4">
    <source>
        <dbReference type="ARBA" id="ARBA00022692"/>
    </source>
</evidence>
<keyword evidence="1 11" id="KW-0813">Transport</keyword>
<accession>A0A087BL18</accession>
<dbReference type="GO" id="GO:0016787">
    <property type="term" value="F:hydrolase activity"/>
    <property type="evidence" value="ECO:0007669"/>
    <property type="project" value="UniProtKB-KW"/>
</dbReference>
<dbReference type="RefSeq" id="WP_029680215.1">
    <property type="nucleotide sequence ID" value="NZ_JAERWC010000005.1"/>
</dbReference>
<evidence type="ECO:0000256" key="1">
    <source>
        <dbReference type="ARBA" id="ARBA00022448"/>
    </source>
</evidence>
<dbReference type="PANTHER" id="PTHR30042">
    <property type="entry name" value="POTASSIUM-TRANSPORTING ATPASE C CHAIN"/>
    <property type="match status" value="1"/>
</dbReference>
<evidence type="ECO:0000256" key="8">
    <source>
        <dbReference type="ARBA" id="ARBA00022989"/>
    </source>
</evidence>
<evidence type="ECO:0000256" key="3">
    <source>
        <dbReference type="ARBA" id="ARBA00022538"/>
    </source>
</evidence>
<keyword evidence="10 11" id="KW-0472">Membrane</keyword>
<dbReference type="Pfam" id="PF02669">
    <property type="entry name" value="KdpC"/>
    <property type="match status" value="1"/>
</dbReference>
<evidence type="ECO:0000256" key="11">
    <source>
        <dbReference type="HAMAP-Rule" id="MF_00276"/>
    </source>
</evidence>
<dbReference type="AlphaFoldDB" id="A0A087BL18"/>
<keyword evidence="6 11" id="KW-0067">ATP-binding</keyword>
<dbReference type="HAMAP" id="MF_00276">
    <property type="entry name" value="KdpC"/>
    <property type="match status" value="1"/>
</dbReference>
<evidence type="ECO:0000256" key="7">
    <source>
        <dbReference type="ARBA" id="ARBA00022958"/>
    </source>
</evidence>
<comment type="caution">
    <text evidence="12">The sequence shown here is derived from an EMBL/GenBank/DDBJ whole genome shotgun (WGS) entry which is preliminary data.</text>
</comment>
<keyword evidence="8 11" id="KW-1133">Transmembrane helix</keyword>